<gene>
    <name evidence="1" type="ORF">WJX72_007815</name>
</gene>
<dbReference type="EMBL" id="JALJOR010000019">
    <property type="protein sequence ID" value="KAK9803952.1"/>
    <property type="molecule type" value="Genomic_DNA"/>
</dbReference>
<evidence type="ECO:0000313" key="1">
    <source>
        <dbReference type="EMBL" id="KAK9803952.1"/>
    </source>
</evidence>
<dbReference type="AlphaFoldDB" id="A0AAW1P7C3"/>
<dbReference type="Proteomes" id="UP001489004">
    <property type="component" value="Unassembled WGS sequence"/>
</dbReference>
<organism evidence="1 2">
    <name type="scientific">[Myrmecia] bisecta</name>
    <dbReference type="NCBI Taxonomy" id="41462"/>
    <lineage>
        <taxon>Eukaryota</taxon>
        <taxon>Viridiplantae</taxon>
        <taxon>Chlorophyta</taxon>
        <taxon>core chlorophytes</taxon>
        <taxon>Trebouxiophyceae</taxon>
        <taxon>Trebouxiales</taxon>
        <taxon>Trebouxiaceae</taxon>
        <taxon>Myrmecia</taxon>
    </lineage>
</organism>
<protein>
    <submittedName>
        <fullName evidence="1">Uncharacterized protein</fullName>
    </submittedName>
</protein>
<keyword evidence="2" id="KW-1185">Reference proteome</keyword>
<reference evidence="1 2" key="1">
    <citation type="journal article" date="2024" name="Nat. Commun.">
        <title>Phylogenomics reveals the evolutionary origins of lichenization in chlorophyte algae.</title>
        <authorList>
            <person name="Puginier C."/>
            <person name="Libourel C."/>
            <person name="Otte J."/>
            <person name="Skaloud P."/>
            <person name="Haon M."/>
            <person name="Grisel S."/>
            <person name="Petersen M."/>
            <person name="Berrin J.G."/>
            <person name="Delaux P.M."/>
            <person name="Dal Grande F."/>
            <person name="Keller J."/>
        </authorList>
    </citation>
    <scope>NUCLEOTIDE SEQUENCE [LARGE SCALE GENOMIC DNA]</scope>
    <source>
        <strain evidence="1 2">SAG 2043</strain>
    </source>
</reference>
<comment type="caution">
    <text evidence="1">The sequence shown here is derived from an EMBL/GenBank/DDBJ whole genome shotgun (WGS) entry which is preliminary data.</text>
</comment>
<proteinExistence type="predicted"/>
<evidence type="ECO:0000313" key="2">
    <source>
        <dbReference type="Proteomes" id="UP001489004"/>
    </source>
</evidence>
<name>A0AAW1P7C3_9CHLO</name>
<sequence>MEQTPSIQSLAGSEERKSWVSIGGSAEEFGVYDDLWDGQQSDTAMDFEGDAATNEEYLARIPHSKLFALTNTALLRTAREHGIPVLVRVRLLFKSNTDPNILKRYMYYAAGNIAKDVASDDLEPPLFK</sequence>
<accession>A0AAW1P7C3</accession>